<evidence type="ECO:0000313" key="2">
    <source>
        <dbReference type="Proteomes" id="UP000265520"/>
    </source>
</evidence>
<dbReference type="Proteomes" id="UP000265520">
    <property type="component" value="Unassembled WGS sequence"/>
</dbReference>
<name>A0A392W4D6_9FABA</name>
<dbReference type="AlphaFoldDB" id="A0A392W4D6"/>
<sequence>MRKWEKEVLVWWWMDK</sequence>
<comment type="caution">
    <text evidence="1">The sequence shown here is derived from an EMBL/GenBank/DDBJ whole genome shotgun (WGS) entry which is preliminary data.</text>
</comment>
<evidence type="ECO:0000313" key="1">
    <source>
        <dbReference type="EMBL" id="MCI95498.1"/>
    </source>
</evidence>
<feature type="non-terminal residue" evidence="1">
    <location>
        <position position="16"/>
    </location>
</feature>
<organism evidence="1 2">
    <name type="scientific">Trifolium medium</name>
    <dbReference type="NCBI Taxonomy" id="97028"/>
    <lineage>
        <taxon>Eukaryota</taxon>
        <taxon>Viridiplantae</taxon>
        <taxon>Streptophyta</taxon>
        <taxon>Embryophyta</taxon>
        <taxon>Tracheophyta</taxon>
        <taxon>Spermatophyta</taxon>
        <taxon>Magnoliopsida</taxon>
        <taxon>eudicotyledons</taxon>
        <taxon>Gunneridae</taxon>
        <taxon>Pentapetalae</taxon>
        <taxon>rosids</taxon>
        <taxon>fabids</taxon>
        <taxon>Fabales</taxon>
        <taxon>Fabaceae</taxon>
        <taxon>Papilionoideae</taxon>
        <taxon>50 kb inversion clade</taxon>
        <taxon>NPAAA clade</taxon>
        <taxon>Hologalegina</taxon>
        <taxon>IRL clade</taxon>
        <taxon>Trifolieae</taxon>
        <taxon>Trifolium</taxon>
    </lineage>
</organism>
<dbReference type="EMBL" id="LXQA011388538">
    <property type="protein sequence ID" value="MCI95498.1"/>
    <property type="molecule type" value="Genomic_DNA"/>
</dbReference>
<accession>A0A392W4D6</accession>
<keyword evidence="2" id="KW-1185">Reference proteome</keyword>
<reference evidence="1 2" key="1">
    <citation type="journal article" date="2018" name="Front. Plant Sci.">
        <title>Red Clover (Trifolium pratense) and Zigzag Clover (T. medium) - A Picture of Genomic Similarities and Differences.</title>
        <authorList>
            <person name="Dluhosova J."/>
            <person name="Istvanek J."/>
            <person name="Nedelnik J."/>
            <person name="Repkova J."/>
        </authorList>
    </citation>
    <scope>NUCLEOTIDE SEQUENCE [LARGE SCALE GENOMIC DNA]</scope>
    <source>
        <strain evidence="2">cv. 10/8</strain>
        <tissue evidence="1">Leaf</tissue>
    </source>
</reference>
<protein>
    <submittedName>
        <fullName evidence="1">Uncharacterized protein</fullName>
    </submittedName>
</protein>
<proteinExistence type="predicted"/>